<accession>A0A875S7H0</accession>
<dbReference type="AlphaFoldDB" id="A0A875S7H0"/>
<reference evidence="1" key="1">
    <citation type="submission" date="2020-10" db="EMBL/GenBank/DDBJ databases">
        <authorList>
            <person name="Roach M.J.R."/>
        </authorList>
    </citation>
    <scope>NUCLEOTIDE SEQUENCE</scope>
    <source>
        <strain evidence="1">CBS 1945</strain>
    </source>
</reference>
<protein>
    <submittedName>
        <fullName evidence="1">Uncharacterized protein</fullName>
    </submittedName>
</protein>
<dbReference type="Proteomes" id="UP000662931">
    <property type="component" value="Chromosome 4"/>
</dbReference>
<proteinExistence type="predicted"/>
<dbReference type="InterPro" id="IPR025694">
    <property type="entry name" value="MNE1"/>
</dbReference>
<dbReference type="Pfam" id="PF13762">
    <property type="entry name" value="MNE1"/>
    <property type="match status" value="1"/>
</dbReference>
<evidence type="ECO:0000313" key="1">
    <source>
        <dbReference type="EMBL" id="QPG76898.1"/>
    </source>
</evidence>
<dbReference type="GeneID" id="62197692"/>
<dbReference type="KEGG" id="bnn:FOA43_004292"/>
<keyword evidence="2" id="KW-1185">Reference proteome</keyword>
<name>A0A875S7H0_EENNA</name>
<evidence type="ECO:0000313" key="2">
    <source>
        <dbReference type="Proteomes" id="UP000662931"/>
    </source>
</evidence>
<dbReference type="GO" id="GO:0000372">
    <property type="term" value="P:Group I intron splicing"/>
    <property type="evidence" value="ECO:0007669"/>
    <property type="project" value="InterPro"/>
</dbReference>
<dbReference type="GO" id="GO:1990904">
    <property type="term" value="C:ribonucleoprotein complex"/>
    <property type="evidence" value="ECO:0007669"/>
    <property type="project" value="InterPro"/>
</dbReference>
<organism evidence="1 2">
    <name type="scientific">Eeniella nana</name>
    <name type="common">Yeast</name>
    <name type="synonym">Brettanomyces nanus</name>
    <dbReference type="NCBI Taxonomy" id="13502"/>
    <lineage>
        <taxon>Eukaryota</taxon>
        <taxon>Fungi</taxon>
        <taxon>Dikarya</taxon>
        <taxon>Ascomycota</taxon>
        <taxon>Saccharomycotina</taxon>
        <taxon>Pichiomycetes</taxon>
        <taxon>Pichiales</taxon>
        <taxon>Pichiaceae</taxon>
        <taxon>Brettanomyces</taxon>
    </lineage>
</organism>
<dbReference type="OrthoDB" id="3986543at2759"/>
<dbReference type="RefSeq" id="XP_038780463.1">
    <property type="nucleotide sequence ID" value="XM_038924535.1"/>
</dbReference>
<gene>
    <name evidence="1" type="ORF">FOA43_004292</name>
</gene>
<sequence>MSQDRHIRPDFKSTALLNKIFLLDHSGRYSDLYIDKLEENNLETGYFQIERFLQRGQYEQAVDLFWQRYRHYISNAERNGLDMFRLMKSLKAFKILIMASDRDDTEQILKLMNTLGEMGYLTQMNYSGILSNAIKHRNYQVCRSSYNSIDSSLELTQGYLTNLFDIFANNDEFEMAIKILSKIESQDVKTQLCLQLISKLPPEQCWKLLDSLICILDTSLLTDYSVVPSSLLLLSGLDDFEKLSEHLKLLPTLKNRDAQKVIVYCLLSSINNNQGHFASTVFLVSFLKRHLFLDLLDSRDVDIIFHTASKYGSKMATLAMADTLKQADNTLSAENYYNIMKCQCFGTEHDGLFVAAIEYIEESEDHSLKPEMVNFIRNIALETEDPIAIRFLDNCSSIDEAKAIVDYNYLSKNIVNAEERTKFKHEQIKGFGPYVMEFDDQNLASLMR</sequence>
<dbReference type="EMBL" id="CP064815">
    <property type="protein sequence ID" value="QPG76898.1"/>
    <property type="molecule type" value="Genomic_DNA"/>
</dbReference>